<dbReference type="EnsemblPlants" id="Solyc12g014565.1.1">
    <property type="protein sequence ID" value="Solyc12g014565.1.1"/>
    <property type="gene ID" value="Solyc12g014565.1"/>
</dbReference>
<name>A0A3Q7J4T5_SOLLC</name>
<dbReference type="InParanoid" id="A0A3Q7J4T5"/>
<proteinExistence type="predicted"/>
<evidence type="ECO:0000313" key="2">
    <source>
        <dbReference type="Proteomes" id="UP000004994"/>
    </source>
</evidence>
<protein>
    <submittedName>
        <fullName evidence="1">Uncharacterized protein</fullName>
    </submittedName>
</protein>
<reference evidence="1" key="1">
    <citation type="journal article" date="2012" name="Nature">
        <title>The tomato genome sequence provides insights into fleshy fruit evolution.</title>
        <authorList>
            <consortium name="Tomato Genome Consortium"/>
        </authorList>
    </citation>
    <scope>NUCLEOTIDE SEQUENCE [LARGE SCALE GENOMIC DNA]</scope>
    <source>
        <strain evidence="1">cv. Heinz 1706</strain>
    </source>
</reference>
<sequence>MFSQQTRAAPDPVPPPMPAVINTISEPLRAFAMPSFDSSAACSPNRGFPPVPASLDVTYINISKRQEGANQVRELEALRFELGSQL</sequence>
<dbReference type="AlphaFoldDB" id="A0A3Q7J4T5"/>
<dbReference type="Proteomes" id="UP000004994">
    <property type="component" value="Chromosome 12"/>
</dbReference>
<keyword evidence="2" id="KW-1185">Reference proteome</keyword>
<organism evidence="1">
    <name type="scientific">Solanum lycopersicum</name>
    <name type="common">Tomato</name>
    <name type="synonym">Lycopersicon esculentum</name>
    <dbReference type="NCBI Taxonomy" id="4081"/>
    <lineage>
        <taxon>Eukaryota</taxon>
        <taxon>Viridiplantae</taxon>
        <taxon>Streptophyta</taxon>
        <taxon>Embryophyta</taxon>
        <taxon>Tracheophyta</taxon>
        <taxon>Spermatophyta</taxon>
        <taxon>Magnoliopsida</taxon>
        <taxon>eudicotyledons</taxon>
        <taxon>Gunneridae</taxon>
        <taxon>Pentapetalae</taxon>
        <taxon>asterids</taxon>
        <taxon>lamiids</taxon>
        <taxon>Solanales</taxon>
        <taxon>Solanaceae</taxon>
        <taxon>Solanoideae</taxon>
        <taxon>Solaneae</taxon>
        <taxon>Solanum</taxon>
        <taxon>Solanum subgen. Lycopersicon</taxon>
    </lineage>
</organism>
<reference evidence="1" key="2">
    <citation type="submission" date="2019-01" db="UniProtKB">
        <authorList>
            <consortium name="EnsemblPlants"/>
        </authorList>
    </citation>
    <scope>IDENTIFICATION</scope>
    <source>
        <strain evidence="1">cv. Heinz 1706</strain>
    </source>
</reference>
<accession>A0A3Q7J4T5</accession>
<dbReference type="Gramene" id="Solyc12g014565.1.1">
    <property type="protein sequence ID" value="Solyc12g014565.1.1"/>
    <property type="gene ID" value="Solyc12g014565.1"/>
</dbReference>
<evidence type="ECO:0000313" key="1">
    <source>
        <dbReference type="EnsemblPlants" id="Solyc12g014565.1.1"/>
    </source>
</evidence>